<dbReference type="EMBL" id="VNFE01000001">
    <property type="protein sequence ID" value="TVU92336.1"/>
    <property type="molecule type" value="Genomic_DNA"/>
</dbReference>
<feature type="transmembrane region" description="Helical" evidence="1">
    <location>
        <begin position="154"/>
        <end position="172"/>
    </location>
</feature>
<protein>
    <submittedName>
        <fullName evidence="2">DUF2269 family protein</fullName>
    </submittedName>
</protein>
<keyword evidence="1" id="KW-0472">Membrane</keyword>
<accession>A0A558JFC7</accession>
<keyword evidence="1" id="KW-1133">Transmembrane helix</keyword>
<evidence type="ECO:0000256" key="1">
    <source>
        <dbReference type="SAM" id="Phobius"/>
    </source>
</evidence>
<comment type="caution">
    <text evidence="2">The sequence shown here is derived from an EMBL/GenBank/DDBJ whole genome shotgun (WGS) entry which is preliminary data.</text>
</comment>
<evidence type="ECO:0000313" key="3">
    <source>
        <dbReference type="Proteomes" id="UP000317288"/>
    </source>
</evidence>
<dbReference type="Pfam" id="PF10027">
    <property type="entry name" value="DUF2269"/>
    <property type="match status" value="1"/>
</dbReference>
<dbReference type="AlphaFoldDB" id="A0A558JFC7"/>
<proteinExistence type="predicted"/>
<dbReference type="Proteomes" id="UP000317288">
    <property type="component" value="Unassembled WGS sequence"/>
</dbReference>
<keyword evidence="1" id="KW-0812">Transmembrane</keyword>
<reference evidence="2 3" key="1">
    <citation type="submission" date="2019-07" db="EMBL/GenBank/DDBJ databases">
        <title>Diversity of Bacteria from Kongsfjorden, Arctic.</title>
        <authorList>
            <person name="Yu Y."/>
        </authorList>
    </citation>
    <scope>NUCLEOTIDE SEQUENCE [LARGE SCALE GENOMIC DNA]</scope>
    <source>
        <strain evidence="2 3">SM1922</strain>
    </source>
</reference>
<sequence length="189" mass="20640">MDLYSSFKLVHVIAAMAWVGGGLTLIAQAIFRIREAGPREVLEVTRNMGLLALRWFLPSSALTLLSGLLMALLGGLWTQAWIVLSLAGFAVTFLTGHFILRVRGEKVFALQTEGREHEAVQEALALIRVSKFDYAVVLMVVFLMVLKPQWNDPAVIGGIAAVIACAGLVFLLPPKRRSTPRAQGENASR</sequence>
<name>A0A558JFC7_9GAMM</name>
<organism evidence="2 3">
    <name type="scientific">Vreelandella titanicae</name>
    <dbReference type="NCBI Taxonomy" id="664683"/>
    <lineage>
        <taxon>Bacteria</taxon>
        <taxon>Pseudomonadati</taxon>
        <taxon>Pseudomonadota</taxon>
        <taxon>Gammaproteobacteria</taxon>
        <taxon>Oceanospirillales</taxon>
        <taxon>Halomonadaceae</taxon>
        <taxon>Vreelandella</taxon>
    </lineage>
</organism>
<feature type="transmembrane region" description="Helical" evidence="1">
    <location>
        <begin position="80"/>
        <end position="100"/>
    </location>
</feature>
<dbReference type="RefSeq" id="WP_144810026.1">
    <property type="nucleotide sequence ID" value="NZ_VNFE01000001.1"/>
</dbReference>
<gene>
    <name evidence="2" type="ORF">FQP89_04215</name>
</gene>
<dbReference type="InterPro" id="IPR018729">
    <property type="entry name" value="DUF2269_transmembrane"/>
</dbReference>
<feature type="transmembrane region" description="Helical" evidence="1">
    <location>
        <begin position="132"/>
        <end position="148"/>
    </location>
</feature>
<feature type="transmembrane region" description="Helical" evidence="1">
    <location>
        <begin position="52"/>
        <end position="74"/>
    </location>
</feature>
<feature type="transmembrane region" description="Helical" evidence="1">
    <location>
        <begin position="12"/>
        <end position="31"/>
    </location>
</feature>
<evidence type="ECO:0000313" key="2">
    <source>
        <dbReference type="EMBL" id="TVU92336.1"/>
    </source>
</evidence>